<dbReference type="SUPFAM" id="SSF54975">
    <property type="entry name" value="Acylphosphatase/BLUF domain-like"/>
    <property type="match status" value="1"/>
</dbReference>
<name>A0A9X0WBF4_9GAMM</name>
<feature type="active site" evidence="5">
    <location>
        <position position="48"/>
    </location>
</feature>
<dbReference type="Pfam" id="PF00708">
    <property type="entry name" value="Acylphosphatase"/>
    <property type="match status" value="1"/>
</dbReference>
<evidence type="ECO:0000256" key="7">
    <source>
        <dbReference type="RuleBase" id="RU004168"/>
    </source>
</evidence>
<feature type="domain" description="Acylphosphatase-like" evidence="8">
    <location>
        <begin position="15"/>
        <end position="100"/>
    </location>
</feature>
<dbReference type="InterPro" id="IPR017968">
    <property type="entry name" value="Acylphosphatase_CS"/>
</dbReference>
<reference evidence="9 10" key="1">
    <citation type="journal article" date="2020" name="Microorganisms">
        <title>Osmotic Adaptation and Compatible Solute Biosynthesis of Phototrophic Bacteria as Revealed from Genome Analyses.</title>
        <authorList>
            <person name="Imhoff J.F."/>
            <person name="Rahn T."/>
            <person name="Kunzel S."/>
            <person name="Keller A."/>
            <person name="Neulinger S.C."/>
        </authorList>
    </citation>
    <scope>NUCLEOTIDE SEQUENCE [LARGE SCALE GENOMIC DNA]</scope>
    <source>
        <strain evidence="9 10">DSM 25653</strain>
    </source>
</reference>
<dbReference type="NCBIfam" id="NF011022">
    <property type="entry name" value="PRK14451.1"/>
    <property type="match status" value="1"/>
</dbReference>
<evidence type="ECO:0000259" key="8">
    <source>
        <dbReference type="PROSITE" id="PS51160"/>
    </source>
</evidence>
<dbReference type="InterPro" id="IPR036046">
    <property type="entry name" value="Acylphosphatase-like_dom_sf"/>
</dbReference>
<sequence length="100" mass="10753">MTDSQQRSGWAGARCIRCFVSGRVQGVFFRASAAHEAQALGITGYARNLPDGRVEVLACGDSAALDTFKSWLHRGPAAAEVSAVACETQDYRPLSDFSTR</sequence>
<dbReference type="InterPro" id="IPR020456">
    <property type="entry name" value="Acylphosphatase"/>
</dbReference>
<keyword evidence="5 6" id="KW-0378">Hydrolase</keyword>
<dbReference type="GO" id="GO:0003998">
    <property type="term" value="F:acylphosphatase activity"/>
    <property type="evidence" value="ECO:0007669"/>
    <property type="project" value="UniProtKB-EC"/>
</dbReference>
<evidence type="ECO:0000256" key="5">
    <source>
        <dbReference type="PROSITE-ProRule" id="PRU00520"/>
    </source>
</evidence>
<comment type="caution">
    <text evidence="9">The sequence shown here is derived from an EMBL/GenBank/DDBJ whole genome shotgun (WGS) entry which is preliminary data.</text>
</comment>
<dbReference type="AlphaFoldDB" id="A0A9X0WBF4"/>
<dbReference type="Gene3D" id="3.30.70.100">
    <property type="match status" value="1"/>
</dbReference>
<organism evidence="9 10">
    <name type="scientific">Lamprobacter modestohalophilus</name>
    <dbReference type="NCBI Taxonomy" id="1064514"/>
    <lineage>
        <taxon>Bacteria</taxon>
        <taxon>Pseudomonadati</taxon>
        <taxon>Pseudomonadota</taxon>
        <taxon>Gammaproteobacteria</taxon>
        <taxon>Chromatiales</taxon>
        <taxon>Chromatiaceae</taxon>
        <taxon>Lamprobacter</taxon>
    </lineage>
</organism>
<gene>
    <name evidence="9" type="ORF">CKO42_18040</name>
</gene>
<dbReference type="PANTHER" id="PTHR47268:SF4">
    <property type="entry name" value="ACYLPHOSPHATASE"/>
    <property type="match status" value="1"/>
</dbReference>
<evidence type="ECO:0000313" key="10">
    <source>
        <dbReference type="Proteomes" id="UP001138768"/>
    </source>
</evidence>
<protein>
    <recommendedName>
        <fullName evidence="3 5">Acylphosphatase</fullName>
        <ecNumber evidence="2 5">3.6.1.7</ecNumber>
    </recommendedName>
</protein>
<accession>A0A9X0WBF4</accession>
<keyword evidence="10" id="KW-1185">Reference proteome</keyword>
<evidence type="ECO:0000256" key="3">
    <source>
        <dbReference type="ARBA" id="ARBA00015991"/>
    </source>
</evidence>
<dbReference type="EC" id="3.6.1.7" evidence="2 5"/>
<dbReference type="PROSITE" id="PS00150">
    <property type="entry name" value="ACYLPHOSPHATASE_1"/>
    <property type="match status" value="1"/>
</dbReference>
<dbReference type="PANTHER" id="PTHR47268">
    <property type="entry name" value="ACYLPHOSPHATASE"/>
    <property type="match status" value="1"/>
</dbReference>
<comment type="catalytic activity">
    <reaction evidence="4 5 6">
        <text>an acyl phosphate + H2O = a carboxylate + phosphate + H(+)</text>
        <dbReference type="Rhea" id="RHEA:14965"/>
        <dbReference type="ChEBI" id="CHEBI:15377"/>
        <dbReference type="ChEBI" id="CHEBI:15378"/>
        <dbReference type="ChEBI" id="CHEBI:29067"/>
        <dbReference type="ChEBI" id="CHEBI:43474"/>
        <dbReference type="ChEBI" id="CHEBI:59918"/>
        <dbReference type="EC" id="3.6.1.7"/>
    </reaction>
</comment>
<evidence type="ECO:0000256" key="6">
    <source>
        <dbReference type="RuleBase" id="RU000553"/>
    </source>
</evidence>
<dbReference type="RefSeq" id="WP_200247069.1">
    <property type="nucleotide sequence ID" value="NZ_NRRY01000036.1"/>
</dbReference>
<dbReference type="EMBL" id="NRRY01000036">
    <property type="protein sequence ID" value="MBK1620306.1"/>
    <property type="molecule type" value="Genomic_DNA"/>
</dbReference>
<dbReference type="PROSITE" id="PS00151">
    <property type="entry name" value="ACYLPHOSPHATASE_2"/>
    <property type="match status" value="1"/>
</dbReference>
<dbReference type="Proteomes" id="UP001138768">
    <property type="component" value="Unassembled WGS sequence"/>
</dbReference>
<dbReference type="InterPro" id="IPR001792">
    <property type="entry name" value="Acylphosphatase-like_dom"/>
</dbReference>
<proteinExistence type="inferred from homology"/>
<dbReference type="PROSITE" id="PS51160">
    <property type="entry name" value="ACYLPHOSPHATASE_3"/>
    <property type="match status" value="1"/>
</dbReference>
<feature type="active site" evidence="5">
    <location>
        <position position="30"/>
    </location>
</feature>
<evidence type="ECO:0000256" key="1">
    <source>
        <dbReference type="ARBA" id="ARBA00005614"/>
    </source>
</evidence>
<dbReference type="NCBIfam" id="NF011000">
    <property type="entry name" value="PRK14426.1"/>
    <property type="match status" value="1"/>
</dbReference>
<evidence type="ECO:0000256" key="2">
    <source>
        <dbReference type="ARBA" id="ARBA00012150"/>
    </source>
</evidence>
<evidence type="ECO:0000256" key="4">
    <source>
        <dbReference type="ARBA" id="ARBA00047645"/>
    </source>
</evidence>
<evidence type="ECO:0000313" key="9">
    <source>
        <dbReference type="EMBL" id="MBK1620306.1"/>
    </source>
</evidence>
<comment type="similarity">
    <text evidence="1 7">Belongs to the acylphosphatase family.</text>
</comment>